<feature type="domain" description="Transglutaminase-like" evidence="3">
    <location>
        <begin position="250"/>
        <end position="396"/>
    </location>
</feature>
<accession>A0A6M4GUZ9</accession>
<dbReference type="InterPro" id="IPR006530">
    <property type="entry name" value="YD"/>
</dbReference>
<feature type="domain" description="DUF6531" evidence="4">
    <location>
        <begin position="1488"/>
        <end position="1560"/>
    </location>
</feature>
<dbReference type="PANTHER" id="PTHR32305">
    <property type="match status" value="1"/>
</dbReference>
<keyword evidence="7" id="KW-1185">Reference proteome</keyword>
<proteinExistence type="predicted"/>
<dbReference type="Pfam" id="PF20148">
    <property type="entry name" value="DUF6531"/>
    <property type="match status" value="1"/>
</dbReference>
<gene>
    <name evidence="6" type="ORF">DSM104443_02211</name>
</gene>
<dbReference type="Proteomes" id="UP000501534">
    <property type="component" value="Chromosome"/>
</dbReference>
<dbReference type="InterPro" id="IPR029060">
    <property type="entry name" value="PIN-like_dom_sf"/>
</dbReference>
<dbReference type="InterPro" id="IPR038765">
    <property type="entry name" value="Papain-like_cys_pep_sf"/>
</dbReference>
<dbReference type="Gene3D" id="3.10.620.30">
    <property type="match status" value="1"/>
</dbReference>
<dbReference type="InterPro" id="IPR050708">
    <property type="entry name" value="T6SS_VgrG/RHS"/>
</dbReference>
<dbReference type="InterPro" id="IPR031325">
    <property type="entry name" value="RHS_repeat"/>
</dbReference>
<dbReference type="Gene3D" id="2.180.10.10">
    <property type="entry name" value="RHS repeat-associated core"/>
    <property type="match status" value="6"/>
</dbReference>
<dbReference type="Pfam" id="PF25023">
    <property type="entry name" value="TEN_YD-shell"/>
    <property type="match status" value="2"/>
</dbReference>
<reference evidence="6 7" key="1">
    <citation type="submission" date="2020-04" db="EMBL/GenBank/DDBJ databases">
        <title>Usitatibacter rugosus gen. nov., sp. nov. and Usitatibacter palustris sp. nov., novel members of Usitatibacteraceae fam. nov. within the order Nitrosomonadales isolated from soil.</title>
        <authorList>
            <person name="Huber K.J."/>
            <person name="Neumann-Schaal M."/>
            <person name="Geppert A."/>
            <person name="Luckner M."/>
            <person name="Wanner G."/>
            <person name="Overmann J."/>
        </authorList>
    </citation>
    <scope>NUCLEOTIDE SEQUENCE [LARGE SCALE GENOMIC DNA]</scope>
    <source>
        <strain evidence="6 7">0125_3</strain>
    </source>
</reference>
<dbReference type="SUPFAM" id="SSF54001">
    <property type="entry name" value="Cysteine proteinases"/>
    <property type="match status" value="1"/>
</dbReference>
<dbReference type="SUPFAM" id="SSF49373">
    <property type="entry name" value="Invasin/intimin cell-adhesion fragments"/>
    <property type="match status" value="1"/>
</dbReference>
<dbReference type="NCBIfam" id="TIGR01643">
    <property type="entry name" value="YD_repeat_2x"/>
    <property type="match status" value="8"/>
</dbReference>
<dbReference type="EMBL" id="CP053069">
    <property type="protein sequence ID" value="QJR11140.1"/>
    <property type="molecule type" value="Genomic_DNA"/>
</dbReference>
<dbReference type="PANTHER" id="PTHR32305:SF15">
    <property type="entry name" value="PROTEIN RHSA-RELATED"/>
    <property type="match status" value="1"/>
</dbReference>
<feature type="domain" description="Teneurin-like YD-shell" evidence="5">
    <location>
        <begin position="1879"/>
        <end position="2033"/>
    </location>
</feature>
<evidence type="ECO:0000313" key="7">
    <source>
        <dbReference type="Proteomes" id="UP000501534"/>
    </source>
</evidence>
<evidence type="ECO:0000259" key="4">
    <source>
        <dbReference type="Pfam" id="PF20148"/>
    </source>
</evidence>
<dbReference type="InterPro" id="IPR056823">
    <property type="entry name" value="TEN-like_YD-shell"/>
</dbReference>
<dbReference type="InterPro" id="IPR045351">
    <property type="entry name" value="DUF6531"/>
</dbReference>
<dbReference type="NCBIfam" id="TIGR03696">
    <property type="entry name" value="Rhs_assc_core"/>
    <property type="match status" value="1"/>
</dbReference>
<evidence type="ECO:0000313" key="6">
    <source>
        <dbReference type="EMBL" id="QJR11140.1"/>
    </source>
</evidence>
<dbReference type="SUPFAM" id="SSF88723">
    <property type="entry name" value="PIN domain-like"/>
    <property type="match status" value="1"/>
</dbReference>
<keyword evidence="1" id="KW-0677">Repeat</keyword>
<dbReference type="InterPro" id="IPR022385">
    <property type="entry name" value="Rhs_assc_core"/>
</dbReference>
<dbReference type="InterPro" id="IPR008964">
    <property type="entry name" value="Invasin/intimin_cell_adhesion"/>
</dbReference>
<evidence type="ECO:0000259" key="3">
    <source>
        <dbReference type="Pfam" id="PF01841"/>
    </source>
</evidence>
<evidence type="ECO:0008006" key="8">
    <source>
        <dbReference type="Google" id="ProtNLM"/>
    </source>
</evidence>
<feature type="compositionally biased region" description="Polar residues" evidence="2">
    <location>
        <begin position="3252"/>
        <end position="3265"/>
    </location>
</feature>
<feature type="region of interest" description="Disordered" evidence="2">
    <location>
        <begin position="2283"/>
        <end position="2302"/>
    </location>
</feature>
<dbReference type="KEGG" id="uru:DSM104443_02211"/>
<sequence>MKSLPDLMTRPIRFLAFILAAVLPVLASAQPLDREALERAITESVSRGDPASDLQAQWRERYGKEASTSPRAKRVEGQTLKRALDEVKATVRAARAGRGDPQKLAAAVESLRAADALAMAAFDDAQKRLDESGSSGGTFGQRLAEARQRVRSAIDPVYGALDVPRSNEKRAGSAVTTDAALLDRAAAVLEAIPTDTPSAILGASTLPVRPANLPARAPLLIPVVTPVYQSNVSDATPADASAADDAPFNAEILQKAADLGHDYVRVFEFVRNEVRTEWYAGSQKGATGVLRTKSGNAVDQSSLLIALLRASGAPSRYVSGVIEMPVETLAAQMGLADTTLVPDLLARAGIAYSPIVQGGRVARVRLEHTWVASLVPYTNYRGVTLDTTGRTWLPLDAWLKRVEGLSTQPLLLQPSLSAPALAAEYVSTDRTKDLMTFVRERATAVAAGANQTYAQALGEVRIVAQRLDLLPNTLPYDVVVVTRESAAVDPASVVTVRMRLYPAAVGSAAGMDLSYPLRELVNDRVTLSYDAASVDDHRVSLLWGGLDQTPSYLIQVRPRIHVAGHIRGSGTTGFTPGAPVRFEIAFNGPFGTHAVEQTLTAGAYQAMGVAAGGLTRSAVLTGDLERDGPRFLDGAAKKYVTDLKAAEDELALLTGAAIARPLPSLVMVNNYLRADAIANVTFAASWRGVTMDALTRVSEPVGSAAARTAWMQLAALEGSSLEQLVFASLFQVDALSADRVLALAGRVVLSGAVGETQLAGMPHAAAVKTEIGNWLRQGYTVTTHAAPITRNIWTGSAWVVEDPATKAAGYFISGALAGGTSTDAEWVMKIFADALANSSSSEPADPLSAASITIVTETDGQKGTVGKILDKKVQVRVRDAEGRPVKGAKVTFRSLRGGATVAPLEAASNANGIAETEVTLGQSTDESSLYLRKSASDTYTSKVGQNFVTASVVTRSGSLPLTEPINAYAFPDIVDNLFTGWLNRGEGGVSGGSTIIAEDRFGNLVANASLVIAAQQATNPCEGVGTPPPLKMSSGTQCEGSMTYAGCGGGGTLELKTNSEGSATFLAFLPPVNASMFPVTITSGLTLLNLTFRSTASCGDRSPRIIMQHFTVRDAVGRLVRAAKPGTQSTEPVYFSAYVSAPVGSGSTCGTNRDVTPVTTLLTSSATLVPGSVTGPTVVGGGLLSTTVTTGPLPAIHNLSVTFTVANPGGCDGPGSGPLAGGMGVEAIWGVEAKVDRAIPVEVPPGTDTGKLHLNALGRLTYPVEIEYSIKPANYAAALADVNLLAADVVNYSFIGTSTLNTGKIRVESGYPFDISKRNDAQLVLNNGYGGLGEIKSDKYELPFRQKIITEVRAEGGQGGEPVSTKKLKLLMDVDIVNERACRIGATYFFKISRQSRITLKASPRASAGGPPTGTPLKLIDDVVYAEGEHSITLQPEQFLPREFGYQLLLTATSVSDPSLVEENEGHLELVFKMNDALPVGQVLVKGVNVKSGRLVQPGQSLQVQGRGPALAFRPTYSSGGAGSIGALGANWSHNYEASLAITPCGEVVVSTGDAGSMRFFPGPNNTFVPGKGYHGTLVANPTDQTFDFYSKDGTRYHFKFVTFLKRWLLETITDPNGNLLKLDRDLTSPETPLKTVTDGNGRTLNFSYETQDFKARQASVISRVAGPDGIAIEFDYDTDGNLIRSQRADAPALIETYAYSVSESSNLAHLMTAYTNINGQVTGYTYQTQMTPLRLGVAGTPIDFTIPDGKVSRVTAADAGTTTFAYVPSTGSQITTVNDGVGNPTVYTLDRYGSPLTIQTPAGTTTMVWEPADVVMRSKTDANGVVTSYTYDAQGNVLTEAVSGAGVSVTSSNTWLVQAAPPYIKNRPLTRSDRRGNTTGFTYDARGNLTAESRPESVTLGYTYAGNGDRITATDGRGGVTKFSYDANGNLEQVTDPMGGTIATRHDSRGRVRSITDQEARTTVMEYNTLDQMTIRADAKGGRREFTYDALGNKLSEKDEENRTATYEYDAVNRLKKVTNPIASKSMGYDKAGNKTSETDWLGHETTYAYDGANRLITRTEPLQKITRYGYDGVGNVTTETDAENRATAHEYDGLNRRTKTTDAELGVTLFQYDGNGNKTRLTDAEGRVTAHSYDGLNRLKATTADATGVSATTSYTYDKNNNVTIVSDPYIRDTKHEYDANNRKTRTVDQALQPTRFEYDKVGNKLTEVNARGRGKGWTYDELNRVKLAQDEERSQTAFEYDKVGNQVSERWQNGNTIVRDYDALNRLIATRDDLGSLGGKGYDGQGNVTSERDANGNTSTHVYDELNRRTSSTLPSDAGARLLTFGYDKVGNVTSEKDANDNTTTHIYDKLNRRTSSTDSLGRRYAATYDKVGNKRTETDANERTDTHTYDGLNRLTRTVDSIGTVMEATYDLVNKIQEKDANGIATDFDYDDMNRPRSATRSGVTLSANEYDEVGNVRFVTDANGNKVGYEYDGRNLKTADNRSLGAITRYTRDNMGDVTQVLDPEGRKTVNAYDSRRRLDTVTNGAQETTDYSYDLNGNRTGVLKPKGAGFFQTFAYDAANRLVRVTTPAGTSSLGYDRHGNLTSKTDAKNHATAYQYDARHRRTRTIFADTKFEVQTFDGVGNLKTLTDANLAVTSYTYDARNRETLKAYSASADGLQSIGTGYDGNGNVLSTTETYVSGTRAHTRAYDRFNRLQSETDPWGDTITHLYDTQGNRKSTTAQGSTTLYGYDSLNRRISTTASGGAIQTTYDRTNLPTEIRYPNGVVSTTTYDAAMRTKSVAHAKGATSLESTTYSYDTNGNRTLQTKVAGALTEATTYLYDNDDWLKQTSVTKSQGATTGTQLIVYTLDAVGNRSIENSTGTGAASSLTYEKTYTLDPRDRVTQVVVTGTGSGTTTYTYDDNGNLLTKANSAGTRTFVWNIRDRLVEVKNAGSTIARYRYNAEGLRDEIEGQRRTTWVNGFAYLDKSITNSLLAKYETHANGRSPIVAITGSGNEYLHSDALGSSTLSTNGAGGQNAITSFDAWGNSATSGSTINKFGYTGHEMDGDTGLVYFKARYYDSELGRFISADPYEGEAPVPVSWNSYLYASGNPLFYIDKQGYAGEPPEIEQRGRVIGGVTRSFNMAKEAATDPNTPWVEKQVNTALALATFPVSVAETLLYSPLNVAAPADEAGQHLARASLQKDPRERNLDLLRAVASGSEAFTNQGAAVGAPRPSLRAVENDIAKKQAANATEVKAIAQREQGQAAGANNASVGTQSASPGTRVLTSEGGDGKVAKQLLPTDKTAVPTAPPPRQVLLDSNVTTGLAKDPTLKGRVLADEQPVVSYVTRPEMQNATKHSNLKGVPRALDDIPVLADVPSLDLRINIRGQLPDKAGRFGDGIIGAQALEKRIPLVTNDTDLAKVVRGRGGEVR</sequence>
<dbReference type="Pfam" id="PF05593">
    <property type="entry name" value="RHS_repeat"/>
    <property type="match status" value="7"/>
</dbReference>
<protein>
    <recommendedName>
        <fullName evidence="8">YD repeat-containing protein</fullName>
    </recommendedName>
</protein>
<organism evidence="6 7">
    <name type="scientific">Usitatibacter rugosus</name>
    <dbReference type="NCBI Taxonomy" id="2732067"/>
    <lineage>
        <taxon>Bacteria</taxon>
        <taxon>Pseudomonadati</taxon>
        <taxon>Pseudomonadota</taxon>
        <taxon>Betaproteobacteria</taxon>
        <taxon>Nitrosomonadales</taxon>
        <taxon>Usitatibacteraceae</taxon>
        <taxon>Usitatibacter</taxon>
    </lineage>
</organism>
<feature type="region of interest" description="Disordered" evidence="2">
    <location>
        <begin position="3246"/>
        <end position="3274"/>
    </location>
</feature>
<dbReference type="Gene3D" id="2.60.40.1120">
    <property type="entry name" value="Carboxypeptidase-like, regulatory domain"/>
    <property type="match status" value="1"/>
</dbReference>
<evidence type="ECO:0000256" key="2">
    <source>
        <dbReference type="SAM" id="MobiDB-lite"/>
    </source>
</evidence>
<feature type="domain" description="Teneurin-like YD-shell" evidence="5">
    <location>
        <begin position="2453"/>
        <end position="2577"/>
    </location>
</feature>
<name>A0A6M4GUZ9_9PROT</name>
<dbReference type="InterPro" id="IPR002931">
    <property type="entry name" value="Transglutaminase-like"/>
</dbReference>
<evidence type="ECO:0000259" key="5">
    <source>
        <dbReference type="Pfam" id="PF25023"/>
    </source>
</evidence>
<evidence type="ECO:0000256" key="1">
    <source>
        <dbReference type="ARBA" id="ARBA00022737"/>
    </source>
</evidence>
<dbReference type="Pfam" id="PF01841">
    <property type="entry name" value="Transglut_core"/>
    <property type="match status" value="1"/>
</dbReference>